<dbReference type="AlphaFoldDB" id="A0A0C3NVN7"/>
<accession>A0A0C3NVN7</accession>
<dbReference type="HOGENOM" id="CLU_1496832_0_0_1"/>
<name>A0A0C3NVN7_PISTI</name>
<dbReference type="InParanoid" id="A0A0C3NVN7"/>
<reference evidence="1 2" key="1">
    <citation type="submission" date="2014-04" db="EMBL/GenBank/DDBJ databases">
        <authorList>
            <consortium name="DOE Joint Genome Institute"/>
            <person name="Kuo A."/>
            <person name="Kohler A."/>
            <person name="Costa M.D."/>
            <person name="Nagy L.G."/>
            <person name="Floudas D."/>
            <person name="Copeland A."/>
            <person name="Barry K.W."/>
            <person name="Cichocki N."/>
            <person name="Veneault-Fourrey C."/>
            <person name="LaButti K."/>
            <person name="Lindquist E.A."/>
            <person name="Lipzen A."/>
            <person name="Lundell T."/>
            <person name="Morin E."/>
            <person name="Murat C."/>
            <person name="Sun H."/>
            <person name="Tunlid A."/>
            <person name="Henrissat B."/>
            <person name="Grigoriev I.V."/>
            <person name="Hibbett D.S."/>
            <person name="Martin F."/>
            <person name="Nordberg H.P."/>
            <person name="Cantor M.N."/>
            <person name="Hua S.X."/>
        </authorList>
    </citation>
    <scope>NUCLEOTIDE SEQUENCE [LARGE SCALE GENOMIC DNA]</scope>
    <source>
        <strain evidence="1 2">Marx 270</strain>
    </source>
</reference>
<evidence type="ECO:0000313" key="1">
    <source>
        <dbReference type="EMBL" id="KIO04920.1"/>
    </source>
</evidence>
<reference evidence="2" key="2">
    <citation type="submission" date="2015-01" db="EMBL/GenBank/DDBJ databases">
        <title>Evolutionary Origins and Diversification of the Mycorrhizal Mutualists.</title>
        <authorList>
            <consortium name="DOE Joint Genome Institute"/>
            <consortium name="Mycorrhizal Genomics Consortium"/>
            <person name="Kohler A."/>
            <person name="Kuo A."/>
            <person name="Nagy L.G."/>
            <person name="Floudas D."/>
            <person name="Copeland A."/>
            <person name="Barry K.W."/>
            <person name="Cichocki N."/>
            <person name="Veneault-Fourrey C."/>
            <person name="LaButti K."/>
            <person name="Lindquist E.A."/>
            <person name="Lipzen A."/>
            <person name="Lundell T."/>
            <person name="Morin E."/>
            <person name="Murat C."/>
            <person name="Riley R."/>
            <person name="Ohm R."/>
            <person name="Sun H."/>
            <person name="Tunlid A."/>
            <person name="Henrissat B."/>
            <person name="Grigoriev I.V."/>
            <person name="Hibbett D.S."/>
            <person name="Martin F."/>
        </authorList>
    </citation>
    <scope>NUCLEOTIDE SEQUENCE [LARGE SCALE GENOMIC DNA]</scope>
    <source>
        <strain evidence="2">Marx 270</strain>
    </source>
</reference>
<proteinExistence type="predicted"/>
<keyword evidence="2" id="KW-1185">Reference proteome</keyword>
<organism evidence="1 2">
    <name type="scientific">Pisolithus tinctorius Marx 270</name>
    <dbReference type="NCBI Taxonomy" id="870435"/>
    <lineage>
        <taxon>Eukaryota</taxon>
        <taxon>Fungi</taxon>
        <taxon>Dikarya</taxon>
        <taxon>Basidiomycota</taxon>
        <taxon>Agaricomycotina</taxon>
        <taxon>Agaricomycetes</taxon>
        <taxon>Agaricomycetidae</taxon>
        <taxon>Boletales</taxon>
        <taxon>Sclerodermatineae</taxon>
        <taxon>Pisolithaceae</taxon>
        <taxon>Pisolithus</taxon>
    </lineage>
</organism>
<sequence>MWTDSSSQYICIMQYVVDCTLVPISKKKRASVCHWCFKDESGETWEKMMWQVTSKNGILQCLAQHERWPGALWEMVDFKMPEVLEIAGIKSSPLHPKPSNVQCTKTGCMELKDLSWQFSNLVGSFVLRANENDGFEIWCRRGTTCHDPCDTSWWHIQANLTDSVEESDGTAKMVHDPPHI</sequence>
<protein>
    <submittedName>
        <fullName evidence="1">Uncharacterized protein</fullName>
    </submittedName>
</protein>
<dbReference type="EMBL" id="KN831969">
    <property type="protein sequence ID" value="KIO04920.1"/>
    <property type="molecule type" value="Genomic_DNA"/>
</dbReference>
<dbReference type="Proteomes" id="UP000054217">
    <property type="component" value="Unassembled WGS sequence"/>
</dbReference>
<gene>
    <name evidence="1" type="ORF">M404DRAFT_9184</name>
</gene>
<evidence type="ECO:0000313" key="2">
    <source>
        <dbReference type="Proteomes" id="UP000054217"/>
    </source>
</evidence>